<keyword evidence="1" id="KW-1133">Transmembrane helix</keyword>
<dbReference type="EMBL" id="VXIV02000128">
    <property type="protein sequence ID" value="KAF6040566.1"/>
    <property type="molecule type" value="Genomic_DNA"/>
</dbReference>
<keyword evidence="1" id="KW-0812">Transmembrane</keyword>
<sequence>MYCNIKIMSHVHIFQKSLLFVGEIIEIVTAFTHKPEESEGSVTFGTVTLIILGTLVGAIVLFDVLTIGKHLTKMKENLFGPSQPKEETGETGEVGEAVQKLDDVAVNDAESQA</sequence>
<evidence type="ECO:0000313" key="3">
    <source>
        <dbReference type="EMBL" id="KAF6040566.1"/>
    </source>
</evidence>
<dbReference type="EMBL" id="VXIV02003169">
    <property type="protein sequence ID" value="KAF6020473.1"/>
    <property type="molecule type" value="Genomic_DNA"/>
</dbReference>
<organism evidence="2 4">
    <name type="scientific">Bugula neritina</name>
    <name type="common">Brown bryozoan</name>
    <name type="synonym">Sertularia neritina</name>
    <dbReference type="NCBI Taxonomy" id="10212"/>
    <lineage>
        <taxon>Eukaryota</taxon>
        <taxon>Metazoa</taxon>
        <taxon>Spiralia</taxon>
        <taxon>Lophotrochozoa</taxon>
        <taxon>Bryozoa</taxon>
        <taxon>Gymnolaemata</taxon>
        <taxon>Cheilostomatida</taxon>
        <taxon>Flustrina</taxon>
        <taxon>Buguloidea</taxon>
        <taxon>Bugulidae</taxon>
        <taxon>Bugula</taxon>
    </lineage>
</organism>
<reference evidence="2 4" key="2">
    <citation type="submission" date="2020-06" db="EMBL/GenBank/DDBJ databases">
        <title>Draft genome of Bugula neritina, a colonial animal packing powerful symbionts and potential medicines.</title>
        <authorList>
            <person name="Rayko M."/>
        </authorList>
    </citation>
    <scope>NUCLEOTIDE SEQUENCE [LARGE SCALE GENOMIC DNA]</scope>
    <source>
        <strain evidence="2">Kwan_BN1</strain>
    </source>
</reference>
<accession>A0A7J7J304</accession>
<feature type="transmembrane region" description="Helical" evidence="1">
    <location>
        <begin position="42"/>
        <end position="65"/>
    </location>
</feature>
<evidence type="ECO:0000313" key="4">
    <source>
        <dbReference type="Proteomes" id="UP000593567"/>
    </source>
</evidence>
<keyword evidence="4" id="KW-1185">Reference proteome</keyword>
<proteinExistence type="predicted"/>
<dbReference type="AlphaFoldDB" id="A0A7J7J304"/>
<evidence type="ECO:0000256" key="1">
    <source>
        <dbReference type="SAM" id="Phobius"/>
    </source>
</evidence>
<gene>
    <name evidence="3" type="ORF">EB796_001121</name>
    <name evidence="2" type="ORF">EB796_021219</name>
</gene>
<comment type="caution">
    <text evidence="2">The sequence shown here is derived from an EMBL/GenBank/DDBJ whole genome shotgun (WGS) entry which is preliminary data.</text>
</comment>
<protein>
    <submittedName>
        <fullName evidence="2">Uncharacterized protein</fullName>
    </submittedName>
</protein>
<reference evidence="2 4" key="1">
    <citation type="submission" date="2019-09" db="EMBL/GenBank/DDBJ databases">
        <authorList>
            <person name="Raiko M."/>
            <person name="Komissarov A."/>
            <person name="Rhodes A."/>
            <person name="Kliver S."/>
            <person name="Lim-Fong G."/>
            <person name="Kwan J."/>
            <person name="O'Brien S.J."/>
            <person name="Lopez J.V."/>
        </authorList>
    </citation>
    <scope>NUCLEOTIDE SEQUENCE [LARGE SCALE GENOMIC DNA]</scope>
    <source>
        <strain evidence="2">Kwan_BN1</strain>
    </source>
</reference>
<name>A0A7J7J304_BUGNE</name>
<dbReference type="Proteomes" id="UP000593567">
    <property type="component" value="Unassembled WGS sequence"/>
</dbReference>
<evidence type="ECO:0000313" key="2">
    <source>
        <dbReference type="EMBL" id="KAF6020473.1"/>
    </source>
</evidence>
<keyword evidence="1" id="KW-0472">Membrane</keyword>